<feature type="transmembrane region" description="Helical" evidence="1">
    <location>
        <begin position="7"/>
        <end position="26"/>
    </location>
</feature>
<feature type="transmembrane region" description="Helical" evidence="1">
    <location>
        <begin position="162"/>
        <end position="180"/>
    </location>
</feature>
<feature type="transmembrane region" description="Helical" evidence="1">
    <location>
        <begin position="445"/>
        <end position="476"/>
    </location>
</feature>
<protein>
    <recommendedName>
        <fullName evidence="4">O-antigen polymerase</fullName>
    </recommendedName>
</protein>
<proteinExistence type="predicted"/>
<feature type="transmembrane region" description="Helical" evidence="1">
    <location>
        <begin position="56"/>
        <end position="75"/>
    </location>
</feature>
<dbReference type="OrthoDB" id="2989378at2"/>
<organism evidence="2 3">
    <name type="scientific">Bacteroides pyogenes F0041</name>
    <dbReference type="NCBI Taxonomy" id="1321819"/>
    <lineage>
        <taxon>Bacteria</taxon>
        <taxon>Pseudomonadati</taxon>
        <taxon>Bacteroidota</taxon>
        <taxon>Bacteroidia</taxon>
        <taxon>Bacteroidales</taxon>
        <taxon>Bacteroidaceae</taxon>
        <taxon>Bacteroides</taxon>
    </lineage>
</organism>
<dbReference type="PATRIC" id="fig|1321819.3.peg.20"/>
<feature type="transmembrane region" description="Helical" evidence="1">
    <location>
        <begin position="414"/>
        <end position="433"/>
    </location>
</feature>
<dbReference type="RefSeq" id="WP_021645164.1">
    <property type="nucleotide sequence ID" value="NZ_KE993095.1"/>
</dbReference>
<gene>
    <name evidence="2" type="ORF">HMPREF1981_00020</name>
</gene>
<feature type="transmembrane region" description="Helical" evidence="1">
    <location>
        <begin position="122"/>
        <end position="142"/>
    </location>
</feature>
<evidence type="ECO:0000256" key="1">
    <source>
        <dbReference type="SAM" id="Phobius"/>
    </source>
</evidence>
<dbReference type="AlphaFoldDB" id="U2CFP1"/>
<evidence type="ECO:0000313" key="2">
    <source>
        <dbReference type="EMBL" id="ERI89309.1"/>
    </source>
</evidence>
<accession>U2CFP1</accession>
<keyword evidence="1" id="KW-0812">Transmembrane</keyword>
<feature type="transmembrane region" description="Helical" evidence="1">
    <location>
        <begin position="192"/>
        <end position="211"/>
    </location>
</feature>
<feature type="transmembrane region" description="Helical" evidence="1">
    <location>
        <begin position="87"/>
        <end position="110"/>
    </location>
</feature>
<keyword evidence="1" id="KW-0472">Membrane</keyword>
<dbReference type="HOGENOM" id="CLU_564589_0_0_10"/>
<name>U2CFP1_9BACE</name>
<keyword evidence="1" id="KW-1133">Transmembrane helix</keyword>
<dbReference type="EMBL" id="AWSV01000001">
    <property type="protein sequence ID" value="ERI89309.1"/>
    <property type="molecule type" value="Genomic_DNA"/>
</dbReference>
<evidence type="ECO:0008006" key="4">
    <source>
        <dbReference type="Google" id="ProtNLM"/>
    </source>
</evidence>
<dbReference type="Proteomes" id="UP000016496">
    <property type="component" value="Unassembled WGS sequence"/>
</dbReference>
<comment type="caution">
    <text evidence="2">The sequence shown here is derived from an EMBL/GenBank/DDBJ whole genome shotgun (WGS) entry which is preliminary data.</text>
</comment>
<feature type="transmembrane region" description="Helical" evidence="1">
    <location>
        <begin position="271"/>
        <end position="287"/>
    </location>
</feature>
<reference evidence="2 3" key="1">
    <citation type="submission" date="2013-08" db="EMBL/GenBank/DDBJ databases">
        <authorList>
            <person name="Weinstock G."/>
            <person name="Sodergren E."/>
            <person name="Wylie T."/>
            <person name="Fulton L."/>
            <person name="Fulton R."/>
            <person name="Fronick C."/>
            <person name="O'Laughlin M."/>
            <person name="Godfrey J."/>
            <person name="Miner T."/>
            <person name="Herter B."/>
            <person name="Appelbaum E."/>
            <person name="Cordes M."/>
            <person name="Lek S."/>
            <person name="Wollam A."/>
            <person name="Pepin K.H."/>
            <person name="Palsikar V.B."/>
            <person name="Mitreva M."/>
            <person name="Wilson R.K."/>
        </authorList>
    </citation>
    <scope>NUCLEOTIDE SEQUENCE [LARGE SCALE GENOMIC DNA]</scope>
    <source>
        <strain evidence="2 3">F0041</strain>
    </source>
</reference>
<sequence>MEKLKIYFDSKAIIITTIIGLLNSFYFSNKSLMLLLCVIEVLWLFDNFIKGKYVDYVCLYLIFLAFSMESGNFVGEEGFYGFKNFRIAGLNVAVWMLLPILFSCIANYRLFYQRLGSLHRSILNKLTFFTISGMIMGVIVYLLDDYGFRSKAGSMTEMINSYYGYTIPFLTILSVSWCLVKEGVGLSKVKQYLFACLPATAIIFIVCLATENYGNRMGLASLQVSDIYFLLIASIILLSYKQFSLKEKVIIFITSIIIAILSLMYNASGKIIIILMLSPIVWLYILGKQGHKTQAFLYILIGLVVLMIVVPITGLPFISGDNIVFQTKMADVAGLLNWGSDNWLLSIPESPRMRITEFMNVGYEYILHPWYVFGGKGFCGNIQDHLGLFTFLDESAFSNWQLELGAYRGLHESFNTFFLVGGISGLYILFSSLKDILKNMDLSPWLMFGGLWLFLFYGYHMNVSIFGITSLVVGLIEVDKIRL</sequence>
<feature type="transmembrane region" description="Helical" evidence="1">
    <location>
        <begin position="296"/>
        <end position="318"/>
    </location>
</feature>
<feature type="transmembrane region" description="Helical" evidence="1">
    <location>
        <begin position="32"/>
        <end position="49"/>
    </location>
</feature>
<feature type="transmembrane region" description="Helical" evidence="1">
    <location>
        <begin position="217"/>
        <end position="237"/>
    </location>
</feature>
<evidence type="ECO:0000313" key="3">
    <source>
        <dbReference type="Proteomes" id="UP000016496"/>
    </source>
</evidence>